<accession>A0A918QVS4</accession>
<sequence length="178" mass="19249">MNTMKKIRWIALIRGIVLIGLAFFVFRHPVNALIGVAIYIGISLLFIGITQTVLSILSKSTLENWGWVLAGGLIDILFGFMLLSNPALTAASLPFVVGFWIMVSGVMTFVNAFQNKKEGNANWWLGIIGGALSVVVGYLITNNILVGMFAITSWMGIGFAIAGILNIIIGFKLKSVIS</sequence>
<evidence type="ECO:0000256" key="1">
    <source>
        <dbReference type="SAM" id="Phobius"/>
    </source>
</evidence>
<dbReference type="InterPro" id="IPR005325">
    <property type="entry name" value="DUF308_memb"/>
</dbReference>
<proteinExistence type="predicted"/>
<keyword evidence="1" id="KW-0812">Transmembrane</keyword>
<dbReference type="Proteomes" id="UP000636004">
    <property type="component" value="Unassembled WGS sequence"/>
</dbReference>
<protein>
    <submittedName>
        <fullName evidence="2">Membrane protein</fullName>
    </submittedName>
</protein>
<reference evidence="2" key="1">
    <citation type="journal article" date="2014" name="Int. J. Syst. Evol. Microbiol.">
        <title>Complete genome sequence of Corynebacterium casei LMG S-19264T (=DSM 44701T), isolated from a smear-ripened cheese.</title>
        <authorList>
            <consortium name="US DOE Joint Genome Institute (JGI-PGF)"/>
            <person name="Walter F."/>
            <person name="Albersmeier A."/>
            <person name="Kalinowski J."/>
            <person name="Ruckert C."/>
        </authorList>
    </citation>
    <scope>NUCLEOTIDE SEQUENCE</scope>
    <source>
        <strain evidence="2">KCTC 12710</strain>
    </source>
</reference>
<evidence type="ECO:0000313" key="2">
    <source>
        <dbReference type="EMBL" id="GGZ74443.1"/>
    </source>
</evidence>
<feature type="transmembrane region" description="Helical" evidence="1">
    <location>
        <begin position="89"/>
        <end position="110"/>
    </location>
</feature>
<feature type="transmembrane region" description="Helical" evidence="1">
    <location>
        <begin position="122"/>
        <end position="140"/>
    </location>
</feature>
<dbReference type="PANTHER" id="PTHR34989">
    <property type="entry name" value="PROTEIN HDED"/>
    <property type="match status" value="1"/>
</dbReference>
<feature type="transmembrane region" description="Helical" evidence="1">
    <location>
        <begin position="7"/>
        <end position="26"/>
    </location>
</feature>
<dbReference type="PANTHER" id="PTHR34989:SF1">
    <property type="entry name" value="PROTEIN HDED"/>
    <property type="match status" value="1"/>
</dbReference>
<keyword evidence="1" id="KW-0472">Membrane</keyword>
<gene>
    <name evidence="2" type="ORF">GCM10007028_09710</name>
</gene>
<evidence type="ECO:0000313" key="3">
    <source>
        <dbReference type="Proteomes" id="UP000636004"/>
    </source>
</evidence>
<dbReference type="EMBL" id="BMWZ01000002">
    <property type="protein sequence ID" value="GGZ74443.1"/>
    <property type="molecule type" value="Genomic_DNA"/>
</dbReference>
<feature type="transmembrane region" description="Helical" evidence="1">
    <location>
        <begin position="146"/>
        <end position="169"/>
    </location>
</feature>
<keyword evidence="3" id="KW-1185">Reference proteome</keyword>
<feature type="transmembrane region" description="Helical" evidence="1">
    <location>
        <begin position="32"/>
        <end position="57"/>
    </location>
</feature>
<dbReference type="InterPro" id="IPR052712">
    <property type="entry name" value="Acid_resist_chaperone_HdeD"/>
</dbReference>
<dbReference type="Pfam" id="PF03729">
    <property type="entry name" value="DUF308"/>
    <property type="match status" value="1"/>
</dbReference>
<keyword evidence="1" id="KW-1133">Transmembrane helix</keyword>
<feature type="transmembrane region" description="Helical" evidence="1">
    <location>
        <begin position="64"/>
        <end position="83"/>
    </location>
</feature>
<name>A0A918QVS4_9FLAO</name>
<dbReference type="GO" id="GO:0005886">
    <property type="term" value="C:plasma membrane"/>
    <property type="evidence" value="ECO:0007669"/>
    <property type="project" value="TreeGrafter"/>
</dbReference>
<comment type="caution">
    <text evidence="2">The sequence shown here is derived from an EMBL/GenBank/DDBJ whole genome shotgun (WGS) entry which is preliminary data.</text>
</comment>
<organism evidence="2 3">
    <name type="scientific">Algibacter mikhailovii</name>
    <dbReference type="NCBI Taxonomy" id="425498"/>
    <lineage>
        <taxon>Bacteria</taxon>
        <taxon>Pseudomonadati</taxon>
        <taxon>Bacteroidota</taxon>
        <taxon>Flavobacteriia</taxon>
        <taxon>Flavobacteriales</taxon>
        <taxon>Flavobacteriaceae</taxon>
        <taxon>Algibacter</taxon>
    </lineage>
</organism>
<dbReference type="AlphaFoldDB" id="A0A918QVS4"/>
<reference evidence="2" key="2">
    <citation type="submission" date="2020-09" db="EMBL/GenBank/DDBJ databases">
        <authorList>
            <person name="Sun Q."/>
            <person name="Kim S."/>
        </authorList>
    </citation>
    <scope>NUCLEOTIDE SEQUENCE</scope>
    <source>
        <strain evidence="2">KCTC 12710</strain>
    </source>
</reference>